<reference evidence="2" key="1">
    <citation type="journal article" date="2019" name="Int. J. Syst. Evol. Microbiol.">
        <title>The Global Catalogue of Microorganisms (GCM) 10K type strain sequencing project: providing services to taxonomists for standard genome sequencing and annotation.</title>
        <authorList>
            <consortium name="The Broad Institute Genomics Platform"/>
            <consortium name="The Broad Institute Genome Sequencing Center for Infectious Disease"/>
            <person name="Wu L."/>
            <person name="Ma J."/>
        </authorList>
    </citation>
    <scope>NUCLEOTIDE SEQUENCE [LARGE SCALE GENOMIC DNA]</scope>
    <source>
        <strain evidence="2">JCM 4087</strain>
    </source>
</reference>
<sequence length="98" mass="10803">MQVTTDTEAVAQPSDAFVAGKKRADDMAFMLDRVLAEMGIRVGDRDSWPQLQGRASLSGEPYVYLGTVPLATARKLVDALIYAHSEKRTREQLKYGGD</sequence>
<protein>
    <submittedName>
        <fullName evidence="1">Uncharacterized protein</fullName>
    </submittedName>
</protein>
<keyword evidence="2" id="KW-1185">Reference proteome</keyword>
<proteinExistence type="predicted"/>
<organism evidence="1 2">
    <name type="scientific">Streptomyces thioluteus</name>
    <dbReference type="NCBI Taxonomy" id="66431"/>
    <lineage>
        <taxon>Bacteria</taxon>
        <taxon>Bacillati</taxon>
        <taxon>Actinomycetota</taxon>
        <taxon>Actinomycetes</taxon>
        <taxon>Kitasatosporales</taxon>
        <taxon>Streptomycetaceae</taxon>
        <taxon>Streptomyces</taxon>
    </lineage>
</organism>
<evidence type="ECO:0000313" key="2">
    <source>
        <dbReference type="Proteomes" id="UP001501102"/>
    </source>
</evidence>
<evidence type="ECO:0000313" key="1">
    <source>
        <dbReference type="EMBL" id="GAA2915464.1"/>
    </source>
</evidence>
<dbReference type="EMBL" id="BAAAXZ010000034">
    <property type="protein sequence ID" value="GAA2915464.1"/>
    <property type="molecule type" value="Genomic_DNA"/>
</dbReference>
<comment type="caution">
    <text evidence="1">The sequence shown here is derived from an EMBL/GenBank/DDBJ whole genome shotgun (WGS) entry which is preliminary data.</text>
</comment>
<dbReference type="Proteomes" id="UP001501102">
    <property type="component" value="Unassembled WGS sequence"/>
</dbReference>
<gene>
    <name evidence="1" type="ORF">GCM10020221_09010</name>
</gene>
<accession>A0ABP6IZT8</accession>
<name>A0ABP6IZT8_STRTU</name>